<organism evidence="1 2">
    <name type="scientific">Rotaria sordida</name>
    <dbReference type="NCBI Taxonomy" id="392033"/>
    <lineage>
        <taxon>Eukaryota</taxon>
        <taxon>Metazoa</taxon>
        <taxon>Spiralia</taxon>
        <taxon>Gnathifera</taxon>
        <taxon>Rotifera</taxon>
        <taxon>Eurotatoria</taxon>
        <taxon>Bdelloidea</taxon>
        <taxon>Philodinida</taxon>
        <taxon>Philodinidae</taxon>
        <taxon>Rotaria</taxon>
    </lineage>
</organism>
<dbReference type="Proteomes" id="UP000663874">
    <property type="component" value="Unassembled WGS sequence"/>
</dbReference>
<evidence type="ECO:0000313" key="1">
    <source>
        <dbReference type="EMBL" id="CAF4241525.1"/>
    </source>
</evidence>
<comment type="caution">
    <text evidence="1">The sequence shown here is derived from an EMBL/GenBank/DDBJ whole genome shotgun (WGS) entry which is preliminary data.</text>
</comment>
<accession>A0A820E5Y2</accession>
<dbReference type="AlphaFoldDB" id="A0A820E5Y2"/>
<proteinExistence type="predicted"/>
<gene>
    <name evidence="1" type="ORF">FNK824_LOCUS38189</name>
</gene>
<dbReference type="EMBL" id="CAJOBE010021098">
    <property type="protein sequence ID" value="CAF4241525.1"/>
    <property type="molecule type" value="Genomic_DNA"/>
</dbReference>
<protein>
    <submittedName>
        <fullName evidence="1">Uncharacterized protein</fullName>
    </submittedName>
</protein>
<sequence>MDFKHTKSNKSSDTNISEKLTIFDECNNELIFIKKADNSVTFEYKPMDPLHSCSGEYSGGTPVFKNLESSEWIKLITAYQRAKTEGKLSQERFKGTLLLNLACYVRESDL</sequence>
<name>A0A820E5Y2_9BILA</name>
<reference evidence="1" key="1">
    <citation type="submission" date="2021-02" db="EMBL/GenBank/DDBJ databases">
        <authorList>
            <person name="Nowell W R."/>
        </authorList>
    </citation>
    <scope>NUCLEOTIDE SEQUENCE</scope>
</reference>
<evidence type="ECO:0000313" key="2">
    <source>
        <dbReference type="Proteomes" id="UP000663874"/>
    </source>
</evidence>